<evidence type="ECO:0000313" key="6">
    <source>
        <dbReference type="Proteomes" id="UP000522688"/>
    </source>
</evidence>
<dbReference type="AlphaFoldDB" id="A0A7W3JI36"/>
<evidence type="ECO:0000313" key="5">
    <source>
        <dbReference type="Proteomes" id="UP000321154"/>
    </source>
</evidence>
<dbReference type="Proteomes" id="UP000522688">
    <property type="component" value="Unassembled WGS sequence"/>
</dbReference>
<evidence type="ECO:0000256" key="2">
    <source>
        <dbReference type="SAM" id="Phobius"/>
    </source>
</evidence>
<keyword evidence="2" id="KW-0472">Membrane</keyword>
<dbReference type="EMBL" id="BJUV01000009">
    <property type="protein sequence ID" value="GEK82916.1"/>
    <property type="molecule type" value="Genomic_DNA"/>
</dbReference>
<gene>
    <name evidence="4" type="ORF">FB463_001513</name>
    <name evidence="3" type="ORF">FFA01_12250</name>
</gene>
<keyword evidence="5" id="KW-1185">Reference proteome</keyword>
<accession>A0A7W3JI36</accession>
<proteinExistence type="predicted"/>
<evidence type="ECO:0000313" key="3">
    <source>
        <dbReference type="EMBL" id="GEK82916.1"/>
    </source>
</evidence>
<comment type="caution">
    <text evidence="4">The sequence shown here is derived from an EMBL/GenBank/DDBJ whole genome shotgun (WGS) entry which is preliminary data.</text>
</comment>
<dbReference type="RefSeq" id="WP_146854037.1">
    <property type="nucleotide sequence ID" value="NZ_BAAAHR010000001.1"/>
</dbReference>
<reference evidence="3 5" key="1">
    <citation type="submission" date="2019-07" db="EMBL/GenBank/DDBJ databases">
        <title>Whole genome shotgun sequence of Frigoribacterium faeni NBRC 103066.</title>
        <authorList>
            <person name="Hosoyama A."/>
            <person name="Uohara A."/>
            <person name="Ohji S."/>
            <person name="Ichikawa N."/>
        </authorList>
    </citation>
    <scope>NUCLEOTIDE SEQUENCE [LARGE SCALE GENOMIC DNA]</scope>
    <source>
        <strain evidence="3 5">NBRC 103066</strain>
    </source>
</reference>
<sequence>MTAGHGLGADRTWATPGVRRSAAGPARSWRTSRRLPAGISTLGVLAFVGGAVVGGPGVVVSVVGSVLLVANLGAGALRSRRGDRRADETLVDRRQAAAYAETED</sequence>
<feature type="transmembrane region" description="Helical" evidence="2">
    <location>
        <begin position="59"/>
        <end position="77"/>
    </location>
</feature>
<protein>
    <submittedName>
        <fullName evidence="4">UPF0716 family protein affecting phage T7 exclusion</fullName>
    </submittedName>
</protein>
<name>A0A7W3JI36_9MICO</name>
<evidence type="ECO:0000256" key="1">
    <source>
        <dbReference type="SAM" id="MobiDB-lite"/>
    </source>
</evidence>
<feature type="transmembrane region" description="Helical" evidence="2">
    <location>
        <begin position="35"/>
        <end position="53"/>
    </location>
</feature>
<dbReference type="Proteomes" id="UP000321154">
    <property type="component" value="Unassembled WGS sequence"/>
</dbReference>
<keyword evidence="2" id="KW-0812">Transmembrane</keyword>
<evidence type="ECO:0000313" key="4">
    <source>
        <dbReference type="EMBL" id="MBA8813264.1"/>
    </source>
</evidence>
<feature type="region of interest" description="Disordered" evidence="1">
    <location>
        <begin position="1"/>
        <end position="30"/>
    </location>
</feature>
<dbReference type="EMBL" id="JACGWW010000002">
    <property type="protein sequence ID" value="MBA8813264.1"/>
    <property type="molecule type" value="Genomic_DNA"/>
</dbReference>
<reference evidence="4 6" key="2">
    <citation type="submission" date="2020-07" db="EMBL/GenBank/DDBJ databases">
        <title>Sequencing the genomes of 1000 actinobacteria strains.</title>
        <authorList>
            <person name="Klenk H.-P."/>
        </authorList>
    </citation>
    <scope>NUCLEOTIDE SEQUENCE [LARGE SCALE GENOMIC DNA]</scope>
    <source>
        <strain evidence="4 6">DSM 10309</strain>
    </source>
</reference>
<organism evidence="4 6">
    <name type="scientific">Frigoribacterium faeni</name>
    <dbReference type="NCBI Taxonomy" id="145483"/>
    <lineage>
        <taxon>Bacteria</taxon>
        <taxon>Bacillati</taxon>
        <taxon>Actinomycetota</taxon>
        <taxon>Actinomycetes</taxon>
        <taxon>Micrococcales</taxon>
        <taxon>Microbacteriaceae</taxon>
        <taxon>Frigoribacterium</taxon>
    </lineage>
</organism>
<keyword evidence="2" id="KW-1133">Transmembrane helix</keyword>